<dbReference type="Proteomes" id="UP000292298">
    <property type="component" value="Unassembled WGS sequence"/>
</dbReference>
<proteinExistence type="predicted"/>
<reference evidence="2 3" key="1">
    <citation type="submission" date="2019-02" db="EMBL/GenBank/DDBJ databases">
        <title>Genomic Encyclopedia of Type Strains, Phase IV (KMG-IV): sequencing the most valuable type-strain genomes for metagenomic binning, comparative biology and taxonomic classification.</title>
        <authorList>
            <person name="Goeker M."/>
        </authorList>
    </citation>
    <scope>NUCLEOTIDE SEQUENCE [LARGE SCALE GENOMIC DNA]</scope>
    <source>
        <strain evidence="2 3">DSM 21056</strain>
    </source>
</reference>
<keyword evidence="3" id="KW-1185">Reference proteome</keyword>
<keyword evidence="1" id="KW-0812">Transmembrane</keyword>
<dbReference type="RefSeq" id="WP_130502902.1">
    <property type="nucleotide sequence ID" value="NZ_SHLI01000001.1"/>
</dbReference>
<dbReference type="InterPro" id="IPR012902">
    <property type="entry name" value="N_methyl_site"/>
</dbReference>
<gene>
    <name evidence="2" type="ORF">EV698_0862</name>
</gene>
<keyword evidence="1" id="KW-0472">Membrane</keyword>
<dbReference type="SUPFAM" id="SSF54523">
    <property type="entry name" value="Pili subunits"/>
    <property type="match status" value="1"/>
</dbReference>
<name>A0A4Q8CZZ4_9GAMM</name>
<dbReference type="Gene3D" id="3.30.700.10">
    <property type="entry name" value="Glycoprotein, Type 4 Pilin"/>
    <property type="match status" value="1"/>
</dbReference>
<evidence type="ECO:0000256" key="1">
    <source>
        <dbReference type="SAM" id="Phobius"/>
    </source>
</evidence>
<feature type="transmembrane region" description="Helical" evidence="1">
    <location>
        <begin position="7"/>
        <end position="28"/>
    </location>
</feature>
<accession>A0A4Q8CZZ4</accession>
<protein>
    <submittedName>
        <fullName evidence="2">Prepilin-type N-terminal cleavage/methylation domain-containing protein</fullName>
    </submittedName>
</protein>
<dbReference type="NCBIfam" id="TIGR02532">
    <property type="entry name" value="IV_pilin_GFxxxE"/>
    <property type="match status" value="1"/>
</dbReference>
<evidence type="ECO:0000313" key="3">
    <source>
        <dbReference type="Proteomes" id="UP000292298"/>
    </source>
</evidence>
<dbReference type="Pfam" id="PF07963">
    <property type="entry name" value="N_methyl"/>
    <property type="match status" value="1"/>
</dbReference>
<dbReference type="PROSITE" id="PS00409">
    <property type="entry name" value="PROKAR_NTER_METHYL"/>
    <property type="match status" value="1"/>
</dbReference>
<dbReference type="InterPro" id="IPR045584">
    <property type="entry name" value="Pilin-like"/>
</dbReference>
<dbReference type="AlphaFoldDB" id="A0A4Q8CZZ4"/>
<evidence type="ECO:0000313" key="2">
    <source>
        <dbReference type="EMBL" id="RZU98608.1"/>
    </source>
</evidence>
<dbReference type="EMBL" id="SHLI01000001">
    <property type="protein sequence ID" value="RZU98608.1"/>
    <property type="molecule type" value="Genomic_DNA"/>
</dbReference>
<comment type="caution">
    <text evidence="2">The sequence shown here is derived from an EMBL/GenBank/DDBJ whole genome shotgun (WGS) entry which is preliminary data.</text>
</comment>
<organism evidence="2 3">
    <name type="scientific">Spiribacter vilamensis</name>
    <dbReference type="NCBI Taxonomy" id="531306"/>
    <lineage>
        <taxon>Bacteria</taxon>
        <taxon>Pseudomonadati</taxon>
        <taxon>Pseudomonadota</taxon>
        <taxon>Gammaproteobacteria</taxon>
        <taxon>Chromatiales</taxon>
        <taxon>Ectothiorhodospiraceae</taxon>
        <taxon>Spiribacter</taxon>
    </lineage>
</organism>
<keyword evidence="1" id="KW-1133">Transmembrane helix</keyword>
<sequence length="158" mass="16833">MIGNNKGFTLLEIVIVLVILGVFAALGFRSFSGGGSATDLAQAEDIVIAELRKARSRAVHRLPPSNDPDAAQVADLEGEIGALNDRLGTSMEVCPVKVRFTVGDASTRSVKEISCDEICEPCDEGKSEYRVSLTPTEGDPRIICLNGQTGRVDRAPCN</sequence>